<reference evidence="2" key="1">
    <citation type="submission" date="2022-04" db="EMBL/GenBank/DDBJ databases">
        <title>Carnegiea gigantea Genome sequencing and assembly v2.</title>
        <authorList>
            <person name="Copetti D."/>
            <person name="Sanderson M.J."/>
            <person name="Burquez A."/>
            <person name="Wojciechowski M.F."/>
        </authorList>
    </citation>
    <scope>NUCLEOTIDE SEQUENCE</scope>
    <source>
        <strain evidence="2">SGP5-SGP5p</strain>
        <tissue evidence="2">Aerial part</tissue>
    </source>
</reference>
<accession>A0A9Q1JJ09</accession>
<protein>
    <submittedName>
        <fullName evidence="2">Uncharacterized protein</fullName>
    </submittedName>
</protein>
<evidence type="ECO:0000313" key="2">
    <source>
        <dbReference type="EMBL" id="KAJ8427307.1"/>
    </source>
</evidence>
<gene>
    <name evidence="2" type="ORF">Cgig2_032956</name>
</gene>
<feature type="compositionally biased region" description="Basic and acidic residues" evidence="1">
    <location>
        <begin position="177"/>
        <end position="189"/>
    </location>
</feature>
<organism evidence="2 3">
    <name type="scientific">Carnegiea gigantea</name>
    <dbReference type="NCBI Taxonomy" id="171969"/>
    <lineage>
        <taxon>Eukaryota</taxon>
        <taxon>Viridiplantae</taxon>
        <taxon>Streptophyta</taxon>
        <taxon>Embryophyta</taxon>
        <taxon>Tracheophyta</taxon>
        <taxon>Spermatophyta</taxon>
        <taxon>Magnoliopsida</taxon>
        <taxon>eudicotyledons</taxon>
        <taxon>Gunneridae</taxon>
        <taxon>Pentapetalae</taxon>
        <taxon>Caryophyllales</taxon>
        <taxon>Cactineae</taxon>
        <taxon>Cactaceae</taxon>
        <taxon>Cactoideae</taxon>
        <taxon>Echinocereeae</taxon>
        <taxon>Carnegiea</taxon>
    </lineage>
</organism>
<sequence length="223" mass="24723">MAMKMALCSVNILKLGKVFLHFNGVWVGNDGQRPAHLAQSGDGKVTYEGGLRKCITVKEGMGLEEVVRMVKKITGTDMSERKLWYSLKYDREMLVAVEGGTNVKMILKGNDEHDCLYVAGNEESVAVFEGRVRDFHDGKLFGRTGRNGDDGVEVDDDEISIVSEDAGDEEIIEQDDTGDKQSAEKGCDKGKRRNSCTRLEDGQAQARDSKVKEWKNGVGERIE</sequence>
<comment type="caution">
    <text evidence="2">The sequence shown here is derived from an EMBL/GenBank/DDBJ whole genome shotgun (WGS) entry which is preliminary data.</text>
</comment>
<dbReference type="Proteomes" id="UP001153076">
    <property type="component" value="Unassembled WGS sequence"/>
</dbReference>
<feature type="region of interest" description="Disordered" evidence="1">
    <location>
        <begin position="165"/>
        <end position="223"/>
    </location>
</feature>
<evidence type="ECO:0000256" key="1">
    <source>
        <dbReference type="SAM" id="MobiDB-lite"/>
    </source>
</evidence>
<keyword evidence="3" id="KW-1185">Reference proteome</keyword>
<name>A0A9Q1JJ09_9CARY</name>
<evidence type="ECO:0000313" key="3">
    <source>
        <dbReference type="Proteomes" id="UP001153076"/>
    </source>
</evidence>
<feature type="compositionally biased region" description="Basic and acidic residues" evidence="1">
    <location>
        <begin position="207"/>
        <end position="223"/>
    </location>
</feature>
<proteinExistence type="predicted"/>
<dbReference type="EMBL" id="JAKOGI010001157">
    <property type="protein sequence ID" value="KAJ8427307.1"/>
    <property type="molecule type" value="Genomic_DNA"/>
</dbReference>
<feature type="compositionally biased region" description="Acidic residues" evidence="1">
    <location>
        <begin position="165"/>
        <end position="176"/>
    </location>
</feature>
<dbReference type="AlphaFoldDB" id="A0A9Q1JJ09"/>